<dbReference type="RefSeq" id="WP_234797420.1">
    <property type="nucleotide sequence ID" value="NZ_LT009719.1"/>
</dbReference>
<dbReference type="Proteomes" id="UP000191933">
    <property type="component" value="Unassembled WGS sequence"/>
</dbReference>
<organism evidence="3 4">
    <name type="scientific">Agrobacterium genomosp. 2 str. CFBP 5494</name>
    <dbReference type="NCBI Taxonomy" id="1183436"/>
    <lineage>
        <taxon>Bacteria</taxon>
        <taxon>Pseudomonadati</taxon>
        <taxon>Pseudomonadota</taxon>
        <taxon>Alphaproteobacteria</taxon>
        <taxon>Hyphomicrobiales</taxon>
        <taxon>Rhizobiaceae</taxon>
        <taxon>Rhizobium/Agrobacterium group</taxon>
        <taxon>Agrobacterium</taxon>
        <taxon>Agrobacterium tumefaciens complex</taxon>
    </lineage>
</organism>
<comment type="caution">
    <text evidence="3">The sequence shown here is derived from an EMBL/GenBank/DDBJ whole genome shotgun (WGS) entry which is preliminary data.</text>
</comment>
<evidence type="ECO:0000313" key="3">
    <source>
        <dbReference type="EMBL" id="CUX00160.1"/>
    </source>
</evidence>
<dbReference type="EMBL" id="FBVY01000037">
    <property type="protein sequence ID" value="CUX00160.1"/>
    <property type="molecule type" value="Genomic_DNA"/>
</dbReference>
<gene>
    <name evidence="3" type="ORF">AGR2A_Lc80137</name>
</gene>
<dbReference type="PANTHER" id="PTHR30195">
    <property type="entry name" value="TYPE I SITE-SPECIFIC DEOXYRIBONUCLEASE PROTEIN SUBUNIT M AND R"/>
    <property type="match status" value="1"/>
</dbReference>
<dbReference type="AlphaFoldDB" id="A0A9W5F4W3"/>
<reference evidence="3 4" key="1">
    <citation type="submission" date="2016-01" db="EMBL/GenBank/DDBJ databases">
        <authorList>
            <person name="Regsiter A."/>
            <person name="william w."/>
        </authorList>
    </citation>
    <scope>NUCLEOTIDE SEQUENCE [LARGE SCALE GENOMIC DNA]</scope>
    <source>
        <strain evidence="3 4">CFBP 5494</strain>
    </source>
</reference>
<sequence>MSGRDDLAKRARKVDDPLKLVIVRDMWLTGFDAPCMHMMYIDKPMRVMG</sequence>
<dbReference type="InterPro" id="IPR055180">
    <property type="entry name" value="HsdR_RecA-like_helicase_dom_2"/>
</dbReference>
<keyword evidence="1" id="KW-0680">Restriction system</keyword>
<evidence type="ECO:0000256" key="1">
    <source>
        <dbReference type="ARBA" id="ARBA00022747"/>
    </source>
</evidence>
<dbReference type="InterPro" id="IPR051268">
    <property type="entry name" value="Type-I_R_enzyme_R_subunit"/>
</dbReference>
<dbReference type="Gene3D" id="3.40.50.300">
    <property type="entry name" value="P-loop containing nucleotide triphosphate hydrolases"/>
    <property type="match status" value="1"/>
</dbReference>
<dbReference type="GO" id="GO:0009307">
    <property type="term" value="P:DNA restriction-modification system"/>
    <property type="evidence" value="ECO:0007669"/>
    <property type="project" value="UniProtKB-KW"/>
</dbReference>
<evidence type="ECO:0000259" key="2">
    <source>
        <dbReference type="Pfam" id="PF22679"/>
    </source>
</evidence>
<accession>A0A9W5F4W3</accession>
<dbReference type="InterPro" id="IPR027417">
    <property type="entry name" value="P-loop_NTPase"/>
</dbReference>
<dbReference type="Pfam" id="PF22679">
    <property type="entry name" value="T1R_D3-like"/>
    <property type="match status" value="1"/>
</dbReference>
<keyword evidence="4" id="KW-1185">Reference proteome</keyword>
<proteinExistence type="predicted"/>
<dbReference type="PANTHER" id="PTHR30195:SF15">
    <property type="entry name" value="TYPE I RESTRICTION ENZYME HINDI ENDONUCLEASE SUBUNIT"/>
    <property type="match status" value="1"/>
</dbReference>
<evidence type="ECO:0000313" key="4">
    <source>
        <dbReference type="Proteomes" id="UP000191933"/>
    </source>
</evidence>
<protein>
    <recommendedName>
        <fullName evidence="2">Restriction endonuclease type I HsdR second RecA-like helicase domain-containing protein</fullName>
    </recommendedName>
</protein>
<feature type="domain" description="Restriction endonuclease type I HsdR second RecA-like helicase" evidence="2">
    <location>
        <begin position="5"/>
        <end position="47"/>
    </location>
</feature>
<name>A0A9W5F4W3_9HYPH</name>